<dbReference type="AlphaFoldDB" id="A0A7J6WYV9"/>
<evidence type="ECO:0000313" key="3">
    <source>
        <dbReference type="Proteomes" id="UP000554482"/>
    </source>
</evidence>
<gene>
    <name evidence="2" type="ORF">FRX31_008150</name>
</gene>
<feature type="compositionally biased region" description="Polar residues" evidence="1">
    <location>
        <begin position="18"/>
        <end position="35"/>
    </location>
</feature>
<accession>A0A7J6WYV9</accession>
<feature type="non-terminal residue" evidence="2">
    <location>
        <position position="1"/>
    </location>
</feature>
<feature type="region of interest" description="Disordered" evidence="1">
    <location>
        <begin position="126"/>
        <end position="153"/>
    </location>
</feature>
<evidence type="ECO:0000256" key="1">
    <source>
        <dbReference type="SAM" id="MobiDB-lite"/>
    </source>
</evidence>
<dbReference type="EMBL" id="JABWDY010008372">
    <property type="protein sequence ID" value="KAF5202263.1"/>
    <property type="molecule type" value="Genomic_DNA"/>
</dbReference>
<feature type="non-terminal residue" evidence="2">
    <location>
        <position position="271"/>
    </location>
</feature>
<protein>
    <submittedName>
        <fullName evidence="2">Uncharacterized protein</fullName>
    </submittedName>
</protein>
<dbReference type="Proteomes" id="UP000554482">
    <property type="component" value="Unassembled WGS sequence"/>
</dbReference>
<proteinExistence type="predicted"/>
<feature type="region of interest" description="Disordered" evidence="1">
    <location>
        <begin position="243"/>
        <end position="271"/>
    </location>
</feature>
<comment type="caution">
    <text evidence="2">The sequence shown here is derived from an EMBL/GenBank/DDBJ whole genome shotgun (WGS) entry which is preliminary data.</text>
</comment>
<evidence type="ECO:0000313" key="2">
    <source>
        <dbReference type="EMBL" id="KAF5202263.1"/>
    </source>
</evidence>
<reference evidence="2 3" key="1">
    <citation type="submission" date="2020-06" db="EMBL/GenBank/DDBJ databases">
        <title>Transcriptomic and genomic resources for Thalictrum thalictroides and T. hernandezii: Facilitating candidate gene discovery in an emerging model plant lineage.</title>
        <authorList>
            <person name="Arias T."/>
            <person name="Riano-Pachon D.M."/>
            <person name="Di Stilio V.S."/>
        </authorList>
    </citation>
    <scope>NUCLEOTIDE SEQUENCE [LARGE SCALE GENOMIC DNA]</scope>
    <source>
        <strain evidence="3">cv. WT478/WT964</strain>
        <tissue evidence="2">Leaves</tissue>
    </source>
</reference>
<organism evidence="2 3">
    <name type="scientific">Thalictrum thalictroides</name>
    <name type="common">Rue-anemone</name>
    <name type="synonym">Anemone thalictroides</name>
    <dbReference type="NCBI Taxonomy" id="46969"/>
    <lineage>
        <taxon>Eukaryota</taxon>
        <taxon>Viridiplantae</taxon>
        <taxon>Streptophyta</taxon>
        <taxon>Embryophyta</taxon>
        <taxon>Tracheophyta</taxon>
        <taxon>Spermatophyta</taxon>
        <taxon>Magnoliopsida</taxon>
        <taxon>Ranunculales</taxon>
        <taxon>Ranunculaceae</taxon>
        <taxon>Thalictroideae</taxon>
        <taxon>Thalictrum</taxon>
    </lineage>
</organism>
<keyword evidence="3" id="KW-1185">Reference proteome</keyword>
<name>A0A7J6WYV9_THATH</name>
<sequence length="271" mass="29638">NCHKKNPQPADTGLVGQAHTQNGKQAQNQGNWQTQRPKRVYRQVTKSNDQEAGPSGTKNFQGQEVNETQTTQKGTSNTFSVLNNIDDNNLEKESEEGELPAQDGETNISTMASTDNVSLMTAQTGTVNEESLEGNLEDQGTLKGKFKTSQDKSEGILEEELEYTPANEPVVNNDVRSTAADFTQVIDVINERPRNTQNASRSKGIAEEFISSEIINLEKDVLNHHALVIPLAIEAPVSSQLQPLLLTDGDQSEGEQSEGEQSEKGEDISEE</sequence>
<feature type="compositionally biased region" description="Polar residues" evidence="1">
    <location>
        <begin position="56"/>
        <end position="82"/>
    </location>
</feature>
<feature type="compositionally biased region" description="Acidic residues" evidence="1">
    <location>
        <begin position="250"/>
        <end position="260"/>
    </location>
</feature>
<feature type="region of interest" description="Disordered" evidence="1">
    <location>
        <begin position="1"/>
        <end position="82"/>
    </location>
</feature>
<feature type="compositionally biased region" description="Basic and acidic residues" evidence="1">
    <location>
        <begin position="261"/>
        <end position="271"/>
    </location>
</feature>